<accession>A0A517NJP9</accession>
<keyword evidence="2" id="KW-0732">Signal</keyword>
<reference evidence="3 4" key="1">
    <citation type="submission" date="2019-02" db="EMBL/GenBank/DDBJ databases">
        <title>Deep-cultivation of Planctomycetes and their phenomic and genomic characterization uncovers novel biology.</title>
        <authorList>
            <person name="Wiegand S."/>
            <person name="Jogler M."/>
            <person name="Boedeker C."/>
            <person name="Pinto D."/>
            <person name="Vollmers J."/>
            <person name="Rivas-Marin E."/>
            <person name="Kohn T."/>
            <person name="Peeters S.H."/>
            <person name="Heuer A."/>
            <person name="Rast P."/>
            <person name="Oberbeckmann S."/>
            <person name="Bunk B."/>
            <person name="Jeske O."/>
            <person name="Meyerdierks A."/>
            <person name="Storesund J.E."/>
            <person name="Kallscheuer N."/>
            <person name="Luecker S."/>
            <person name="Lage O.M."/>
            <person name="Pohl T."/>
            <person name="Merkel B.J."/>
            <person name="Hornburger P."/>
            <person name="Mueller R.-W."/>
            <person name="Bruemmer F."/>
            <person name="Labrenz M."/>
            <person name="Spormann A.M."/>
            <person name="Op den Camp H."/>
            <person name="Overmann J."/>
            <person name="Amann R."/>
            <person name="Jetten M.S.M."/>
            <person name="Mascher T."/>
            <person name="Medema M.H."/>
            <person name="Devos D.P."/>
            <person name="Kaster A.-K."/>
            <person name="Ovreas L."/>
            <person name="Rohde M."/>
            <person name="Galperin M.Y."/>
            <person name="Jogler C."/>
        </authorList>
    </citation>
    <scope>NUCLEOTIDE SEQUENCE [LARGE SCALE GENOMIC DNA]</scope>
    <source>
        <strain evidence="3 4">K22_7</strain>
    </source>
</reference>
<evidence type="ECO:0000256" key="1">
    <source>
        <dbReference type="SAM" id="MobiDB-lite"/>
    </source>
</evidence>
<feature type="signal peptide" evidence="2">
    <location>
        <begin position="1"/>
        <end position="26"/>
    </location>
</feature>
<evidence type="ECO:0000313" key="4">
    <source>
        <dbReference type="Proteomes" id="UP000318538"/>
    </source>
</evidence>
<feature type="region of interest" description="Disordered" evidence="1">
    <location>
        <begin position="48"/>
        <end position="68"/>
    </location>
</feature>
<gene>
    <name evidence="3" type="ORF">K227x_57770</name>
</gene>
<organism evidence="3 4">
    <name type="scientific">Rubripirellula lacrimiformis</name>
    <dbReference type="NCBI Taxonomy" id="1930273"/>
    <lineage>
        <taxon>Bacteria</taxon>
        <taxon>Pseudomonadati</taxon>
        <taxon>Planctomycetota</taxon>
        <taxon>Planctomycetia</taxon>
        <taxon>Pirellulales</taxon>
        <taxon>Pirellulaceae</taxon>
        <taxon>Rubripirellula</taxon>
    </lineage>
</organism>
<dbReference type="SUPFAM" id="SSF49899">
    <property type="entry name" value="Concanavalin A-like lectins/glucanases"/>
    <property type="match status" value="1"/>
</dbReference>
<evidence type="ECO:0000313" key="3">
    <source>
        <dbReference type="EMBL" id="QDT07350.1"/>
    </source>
</evidence>
<sequence length="253" mass="27910" precursor="true">MSQNLCYRLAFLLACVALSAANPVMADQVGDLKSKGKLLFADDFNRDDGSSDEDAMGNGWTSNSPWRADGQKQAFLDDGSIRIVTAPGAGHAVTIFHDIEPAFQDCVASFRYRMNEPADTLSFDFNDPKCKTVHSGHLVIVKLSRKAIQIQDSKTGTMNLEVREKFKDTPQSPGKKRLMAATQVSIPFESRLGQWYDVAIRTQGDLLTLFVDGKEMGELRSPGISHPTKRKLNIGAKTTSPDFDDLQVHSLDQ</sequence>
<feature type="chain" id="PRO_5022144880" description="3-keto-disaccharide hydrolase domain-containing protein" evidence="2">
    <location>
        <begin position="27"/>
        <end position="253"/>
    </location>
</feature>
<protein>
    <recommendedName>
        <fullName evidence="5">3-keto-disaccharide hydrolase domain-containing protein</fullName>
    </recommendedName>
</protein>
<proteinExistence type="predicted"/>
<keyword evidence="4" id="KW-1185">Reference proteome</keyword>
<dbReference type="KEGG" id="rlc:K227x_57770"/>
<feature type="region of interest" description="Disordered" evidence="1">
    <location>
        <begin position="220"/>
        <end position="253"/>
    </location>
</feature>
<dbReference type="RefSeq" id="WP_145175187.1">
    <property type="nucleotide sequence ID" value="NZ_CP036525.1"/>
</dbReference>
<dbReference type="Proteomes" id="UP000318538">
    <property type="component" value="Chromosome"/>
</dbReference>
<dbReference type="OrthoDB" id="256709at2"/>
<name>A0A517NJP9_9BACT</name>
<dbReference type="EMBL" id="CP036525">
    <property type="protein sequence ID" value="QDT07350.1"/>
    <property type="molecule type" value="Genomic_DNA"/>
</dbReference>
<dbReference type="InterPro" id="IPR013320">
    <property type="entry name" value="ConA-like_dom_sf"/>
</dbReference>
<dbReference type="AlphaFoldDB" id="A0A517NJP9"/>
<evidence type="ECO:0000256" key="2">
    <source>
        <dbReference type="SAM" id="SignalP"/>
    </source>
</evidence>
<dbReference type="Gene3D" id="2.60.120.560">
    <property type="entry name" value="Exo-inulinase, domain 1"/>
    <property type="match status" value="1"/>
</dbReference>
<evidence type="ECO:0008006" key="5">
    <source>
        <dbReference type="Google" id="ProtNLM"/>
    </source>
</evidence>